<reference evidence="3" key="2">
    <citation type="submission" date="2023-05" db="EMBL/GenBank/DDBJ databases">
        <authorList>
            <consortium name="Lawrence Berkeley National Laboratory"/>
            <person name="Steindorff A."/>
            <person name="Hensen N."/>
            <person name="Bonometti L."/>
            <person name="Westerberg I."/>
            <person name="Brannstrom I.O."/>
            <person name="Guillou S."/>
            <person name="Cros-Aarteil S."/>
            <person name="Calhoun S."/>
            <person name="Haridas S."/>
            <person name="Kuo A."/>
            <person name="Mondo S."/>
            <person name="Pangilinan J."/>
            <person name="Riley R."/>
            <person name="Labutti K."/>
            <person name="Andreopoulos B."/>
            <person name="Lipzen A."/>
            <person name="Chen C."/>
            <person name="Yanf M."/>
            <person name="Daum C."/>
            <person name="Ng V."/>
            <person name="Clum A."/>
            <person name="Ohm R."/>
            <person name="Martin F."/>
            <person name="Silar P."/>
            <person name="Natvig D."/>
            <person name="Lalanne C."/>
            <person name="Gautier V."/>
            <person name="Ament-Velasquez S.L."/>
            <person name="Kruys A."/>
            <person name="Hutchinson M.I."/>
            <person name="Powell A.J."/>
            <person name="Barry K."/>
            <person name="Miller A.N."/>
            <person name="Grigoriev I.V."/>
            <person name="Debuchy R."/>
            <person name="Gladieux P."/>
            <person name="Thoren M.H."/>
            <person name="Johannesson H."/>
        </authorList>
    </citation>
    <scope>NUCLEOTIDE SEQUENCE</scope>
    <source>
        <strain evidence="3">CBS 990.96</strain>
    </source>
</reference>
<protein>
    <recommendedName>
        <fullName evidence="5">Hydrophobin</fullName>
    </recommendedName>
</protein>
<dbReference type="AlphaFoldDB" id="A0AAN6YN85"/>
<evidence type="ECO:0000256" key="2">
    <source>
        <dbReference type="SAM" id="Phobius"/>
    </source>
</evidence>
<feature type="transmembrane region" description="Helical" evidence="2">
    <location>
        <begin position="79"/>
        <end position="97"/>
    </location>
</feature>
<evidence type="ECO:0000256" key="1">
    <source>
        <dbReference type="SAM" id="MobiDB-lite"/>
    </source>
</evidence>
<name>A0AAN6YN85_9PEZI</name>
<proteinExistence type="predicted"/>
<keyword evidence="4" id="KW-1185">Reference proteome</keyword>
<dbReference type="EMBL" id="MU865484">
    <property type="protein sequence ID" value="KAK4222224.1"/>
    <property type="molecule type" value="Genomic_DNA"/>
</dbReference>
<keyword evidence="2" id="KW-0472">Membrane</keyword>
<evidence type="ECO:0000313" key="3">
    <source>
        <dbReference type="EMBL" id="KAK4222224.1"/>
    </source>
</evidence>
<feature type="region of interest" description="Disordered" evidence="1">
    <location>
        <begin position="31"/>
        <end position="51"/>
    </location>
</feature>
<evidence type="ECO:0000313" key="4">
    <source>
        <dbReference type="Proteomes" id="UP001301958"/>
    </source>
</evidence>
<reference evidence="3" key="1">
    <citation type="journal article" date="2023" name="Mol. Phylogenet. Evol.">
        <title>Genome-scale phylogeny and comparative genomics of the fungal order Sordariales.</title>
        <authorList>
            <person name="Hensen N."/>
            <person name="Bonometti L."/>
            <person name="Westerberg I."/>
            <person name="Brannstrom I.O."/>
            <person name="Guillou S."/>
            <person name="Cros-Aarteil S."/>
            <person name="Calhoun S."/>
            <person name="Haridas S."/>
            <person name="Kuo A."/>
            <person name="Mondo S."/>
            <person name="Pangilinan J."/>
            <person name="Riley R."/>
            <person name="LaButti K."/>
            <person name="Andreopoulos B."/>
            <person name="Lipzen A."/>
            <person name="Chen C."/>
            <person name="Yan M."/>
            <person name="Daum C."/>
            <person name="Ng V."/>
            <person name="Clum A."/>
            <person name="Steindorff A."/>
            <person name="Ohm R.A."/>
            <person name="Martin F."/>
            <person name="Silar P."/>
            <person name="Natvig D.O."/>
            <person name="Lalanne C."/>
            <person name="Gautier V."/>
            <person name="Ament-Velasquez S.L."/>
            <person name="Kruys A."/>
            <person name="Hutchinson M.I."/>
            <person name="Powell A.J."/>
            <person name="Barry K."/>
            <person name="Miller A.N."/>
            <person name="Grigoriev I.V."/>
            <person name="Debuchy R."/>
            <person name="Gladieux P."/>
            <person name="Hiltunen Thoren M."/>
            <person name="Johannesson H."/>
        </authorList>
    </citation>
    <scope>NUCLEOTIDE SEQUENCE</scope>
    <source>
        <strain evidence="3">CBS 990.96</strain>
    </source>
</reference>
<comment type="caution">
    <text evidence="3">The sequence shown here is derived from an EMBL/GenBank/DDBJ whole genome shotgun (WGS) entry which is preliminary data.</text>
</comment>
<dbReference type="Proteomes" id="UP001301958">
    <property type="component" value="Unassembled WGS sequence"/>
</dbReference>
<organism evidence="3 4">
    <name type="scientific">Podospora fimiseda</name>
    <dbReference type="NCBI Taxonomy" id="252190"/>
    <lineage>
        <taxon>Eukaryota</taxon>
        <taxon>Fungi</taxon>
        <taxon>Dikarya</taxon>
        <taxon>Ascomycota</taxon>
        <taxon>Pezizomycotina</taxon>
        <taxon>Sordariomycetes</taxon>
        <taxon>Sordariomycetidae</taxon>
        <taxon>Sordariales</taxon>
        <taxon>Podosporaceae</taxon>
        <taxon>Podospora</taxon>
    </lineage>
</organism>
<evidence type="ECO:0008006" key="5">
    <source>
        <dbReference type="Google" id="ProtNLM"/>
    </source>
</evidence>
<accession>A0AAN6YN85</accession>
<keyword evidence="2" id="KW-0812">Transmembrane</keyword>
<gene>
    <name evidence="3" type="ORF">QBC38DRAFT_490407</name>
</gene>
<keyword evidence="2" id="KW-1133">Transmembrane helix</keyword>
<sequence length="191" mass="20459">MANIERIIAKTGQQETMFWLRKNVYKDSHLPPPSTLKSFHHQQHHQQSPASQIFSKLLKPQKTKKKNQKPTSKPSKMQFTTIFTVLAMAMTAIALPATSENPALAVRTSTTPTCSTSGQNPVCCSDTQTTIVNIIKIIGGIGIPIPITIPICAVAIAGSTCSGKSACCNVQGDSGNSVIDVDILNGCNLLL</sequence>